<dbReference type="Pfam" id="PF01019">
    <property type="entry name" value="G_glu_transpept"/>
    <property type="match status" value="1"/>
</dbReference>
<dbReference type="InterPro" id="IPR043138">
    <property type="entry name" value="GGT_lsub"/>
</dbReference>
<evidence type="ECO:0000313" key="2">
    <source>
        <dbReference type="Proteomes" id="UP001279642"/>
    </source>
</evidence>
<dbReference type="InterPro" id="IPR029055">
    <property type="entry name" value="Ntn_hydrolases_N"/>
</dbReference>
<dbReference type="PANTHER" id="PTHR43881">
    <property type="entry name" value="GAMMA-GLUTAMYLTRANSPEPTIDASE (AFU_ORTHOLOGUE AFUA_4G13580)"/>
    <property type="match status" value="1"/>
</dbReference>
<dbReference type="EC" id="2.3.2.2" evidence="1"/>
<protein>
    <submittedName>
        <fullName evidence="1">Gamma-glutamyltransferase</fullName>
        <ecNumber evidence="1">2.3.2.2</ecNumber>
    </submittedName>
</protein>
<sequence>MSTEKEHQGWPWLSAYEKYPRLGDARPVIGEFGMVSAPHHQASLIGLDILRAGGNAVDAAIATSAALMVTLPMQCSPGGDAIWLIRMPGGAVEVLDASGRAPGNADAAALRRAGTQSIGHRSALSVTVPGAVDGWAQALKRHGTMRLAELLEPAARLAEDGFFVSRHIHASFRAALPVLQQWRSMSLWSTDESVPRLYDKLRQPKLAAFLRVVGKSDGRALYEGAIADEMVETVTGAGGLLSRDDLANHRSDWVEPLRINFRQSTIYTSPPATQGVALLQALGLIERLSPEALNPTSSASAHLMIEAAAQALADRDVHVTDRDRLGIDPRLLYGDSRIAAAIKAFDPERTQPRERSTASTKGLGDTAHLAVVDKDHGSVSLIQSLYFDFGSGIPVRSGGFTLQNRGAAFSLEEGSHKELKGGARPPHTLTPSMVLLGK</sequence>
<reference evidence="1 2" key="1">
    <citation type="journal article" date="2016" name="Antonie Van Leeuwenhoek">
        <title>Dongia soli sp. nov., isolated from soil from Dokdo, Korea.</title>
        <authorList>
            <person name="Kim D.U."/>
            <person name="Lee H."/>
            <person name="Kim H."/>
            <person name="Kim S.G."/>
            <person name="Ka J.O."/>
        </authorList>
    </citation>
    <scope>NUCLEOTIDE SEQUENCE [LARGE SCALE GENOMIC DNA]</scope>
    <source>
        <strain evidence="1 2">D78</strain>
    </source>
</reference>
<organism evidence="1 2">
    <name type="scientific">Dongia soli</name>
    <dbReference type="NCBI Taxonomy" id="600628"/>
    <lineage>
        <taxon>Bacteria</taxon>
        <taxon>Pseudomonadati</taxon>
        <taxon>Pseudomonadota</taxon>
        <taxon>Alphaproteobacteria</taxon>
        <taxon>Rhodospirillales</taxon>
        <taxon>Dongiaceae</taxon>
        <taxon>Dongia</taxon>
    </lineage>
</organism>
<dbReference type="Gene3D" id="3.60.20.40">
    <property type="match status" value="1"/>
</dbReference>
<gene>
    <name evidence="1" type="ORF">SMD27_16275</name>
</gene>
<dbReference type="InterPro" id="IPR052896">
    <property type="entry name" value="GGT-like_enzyme"/>
</dbReference>
<proteinExistence type="predicted"/>
<evidence type="ECO:0000313" key="1">
    <source>
        <dbReference type="EMBL" id="MDY0884401.1"/>
    </source>
</evidence>
<dbReference type="SUPFAM" id="SSF56235">
    <property type="entry name" value="N-terminal nucleophile aminohydrolases (Ntn hydrolases)"/>
    <property type="match status" value="1"/>
</dbReference>
<keyword evidence="1" id="KW-0012">Acyltransferase</keyword>
<dbReference type="PRINTS" id="PR01210">
    <property type="entry name" value="GGTRANSPTASE"/>
</dbReference>
<dbReference type="RefSeq" id="WP_320509465.1">
    <property type="nucleotide sequence ID" value="NZ_JAXCLW010000004.1"/>
</dbReference>
<dbReference type="Proteomes" id="UP001279642">
    <property type="component" value="Unassembled WGS sequence"/>
</dbReference>
<comment type="caution">
    <text evidence="1">The sequence shown here is derived from an EMBL/GenBank/DDBJ whole genome shotgun (WGS) entry which is preliminary data.</text>
</comment>
<name>A0ABU5EDJ7_9PROT</name>
<dbReference type="PANTHER" id="PTHR43881:SF1">
    <property type="entry name" value="GAMMA-GLUTAMYLTRANSPEPTIDASE (AFU_ORTHOLOGUE AFUA_4G13580)"/>
    <property type="match status" value="1"/>
</dbReference>
<keyword evidence="1" id="KW-0808">Transferase</keyword>
<accession>A0ABU5EDJ7</accession>
<dbReference type="InterPro" id="IPR043137">
    <property type="entry name" value="GGT_ssub_C"/>
</dbReference>
<dbReference type="GO" id="GO:0103068">
    <property type="term" value="F:leukotriene C4 gamma-glutamyl transferase activity"/>
    <property type="evidence" value="ECO:0007669"/>
    <property type="project" value="UniProtKB-EC"/>
</dbReference>
<dbReference type="Gene3D" id="1.10.246.130">
    <property type="match status" value="1"/>
</dbReference>
<dbReference type="EMBL" id="JAXCLW010000004">
    <property type="protein sequence ID" value="MDY0884401.1"/>
    <property type="molecule type" value="Genomic_DNA"/>
</dbReference>
<keyword evidence="2" id="KW-1185">Reference proteome</keyword>